<evidence type="ECO:0000313" key="2">
    <source>
        <dbReference type="Proteomes" id="UP000198988"/>
    </source>
</evidence>
<protein>
    <submittedName>
        <fullName evidence="1">Uncharacterized protein</fullName>
    </submittedName>
</protein>
<evidence type="ECO:0000313" key="1">
    <source>
        <dbReference type="EMBL" id="SEH97675.1"/>
    </source>
</evidence>
<dbReference type="Proteomes" id="UP000198988">
    <property type="component" value="Unassembled WGS sequence"/>
</dbReference>
<sequence>MGSLFELAPSGVYLATVVTNCAVRSYRTFSPFPIKGSLISAALSVMSPYLAVS</sequence>
<reference evidence="2" key="1">
    <citation type="submission" date="2016-06" db="EMBL/GenBank/DDBJ databases">
        <authorList>
            <person name="Petersen J."/>
            <person name="Sayavedra L."/>
        </authorList>
    </citation>
    <scope>NUCLEOTIDE SEQUENCE [LARGE SCALE GENOMIC DNA]</scope>
    <source>
        <strain evidence="2">BazSymA</strain>
    </source>
</reference>
<name>A0A1H6MIM4_9GAMM</name>
<gene>
    <name evidence="1" type="ORF">BAZSYMA_ACONTIG15717_4</name>
</gene>
<organism evidence="1 2">
    <name type="scientific">Bathymodiolus azoricus thioautotrophic gill symbiont</name>
    <dbReference type="NCBI Taxonomy" id="235205"/>
    <lineage>
        <taxon>Bacteria</taxon>
        <taxon>Pseudomonadati</taxon>
        <taxon>Pseudomonadota</taxon>
        <taxon>Gammaproteobacteria</taxon>
        <taxon>sulfur-oxidizing symbionts</taxon>
    </lineage>
</organism>
<dbReference type="AlphaFoldDB" id="A0A1H6MIM4"/>
<proteinExistence type="predicted"/>
<accession>A0A1H6MIM4</accession>
<dbReference type="EMBL" id="CDSC02000387">
    <property type="protein sequence ID" value="SEH97675.1"/>
    <property type="molecule type" value="Genomic_DNA"/>
</dbReference>
<dbReference type="AntiFam" id="ANF00041">
    <property type="entry name" value="Antisense to RNaseP"/>
</dbReference>